<evidence type="ECO:0000313" key="10">
    <source>
        <dbReference type="EMBL" id="MBP2038472.1"/>
    </source>
</evidence>
<sequence>MYSGISVTAVTTPALFTGPPGAPAQVVRARIRRDRPVGPLHVTVHGAGLTTPHPRILRAQQCAPDSTVEVAVRTGAAAPGELLAATARVATPDGRPLAELPFALTVAEPGWTVRLVPHFHYDPRWWNTQAAYTALWDTPLRPGEVERGWEHEGVPAFTLIPLHLQQAREDPAYRFVLSEVDYLKPYWDTHPADRAELRALIAEGRVEIVGGTYNEPSTNLVSAETTLRGAVHGLALHRGTLGADPRTAWQLDAFGHDPSFPALMAGCGLDSAVLARGPHHHWGPMTDRWGDPLRAPAAMQLPAEYEWIAPGGDGLLLHYLPAHYSAGWPSHGAPDAEAAAEQLLDLYELLRTCAATRNVLIPMGTDFSWPHRWGLDVQHAWNRRYCWPRMEHSGPRAHFDAVRAEFAARGERPLPVTREMGPVYTGKDVTYTDVKQAHRAAENLLEQAEAFAALACAEGLLDHPAQTLGKAWRHLVHAAHHDAVTGTFSDQVYLDLLPTWREAYELAAAVREEALAALTDAADTRVPVPVPVPVPAPGPEGEAEPGSGLLAVTVYNPVSWPRTDLVRVSLDAAASAVAGLAGITAAQEHRITLRDAEGRCAPVHVEAAAGDRAELVFLAEEVPSLGHRTWWLAAAGATDAPDRGSPASGGWEPAEGLAVENEAFRAEADPARGGGLARLLDRRTGQELMSTGEVDELLVQDEYDRHPFFEEGPWHLLPKGPGTGSGSAPATSCRVERGPLGARIVATGRTGPVRWTRTTTLWRGLDRVELTTCVDGFTGSDQLVRLRVPADVPGAIPVAETAAAAVGRGFAFPGVDAGADHTRAPWTLDSPCLNWFALSAPLVGPDRALGAAEIVLPDAGTPDGLRELVTALGRYGVTATPTRPAGPRWGDLAADSSLPDFRIALGGPGANAFTAAVLATADPAYAQAVREHARVWIPARAPLRALWSPGCDLTGIRDLPVLVHTGPPAELARAVAASGRLEAGGQPAGVAGVAGREAPYAQRTVGILVRGTPGFAVDTAGRLHSNLMRSCTGRPAGEWMDPPRRTAPDGSSFQLQHWTHVFEHALVAGEGDWRALDLPRRGREFNKPLTAVVTAPTGGPRPATRSLLGVEPADRVLVEAVKRGEEGGLAVRLRETHGRAAEPEVRGPGPGPAPGPSPSPGPGPRPWSGTRSGRRGGPAGPPARRLRGGHPGHGHHHTAAAHCLGHAAAGGGTGAAAARVQPLLAAQHGDRPTGGRSVHGDMRRRPVRRDGHARRPRWCARTRRAGGPCPRRLAGFLDPARRGPGTGWARADPAERGARSRGGSPDRARPRRSPRPRLRSRPRRTPGQDPCRHPRGGVRGRADGHRARRLRPGRAVGGGARAGRDRGPGRAGARTGPDRRHRRADRADGTGPRRLPVRHLGVDRAGDPARARPGGRGGRGGVRAASPARHPSRGPLDARQGGLPGQDRVRSGHCPPYSATRDALEGRMRQAMARRPTIKDIARQAGVSESAVSFALNDRPGVSQDTRARIRRLAEELGWQPNSAARALSGERSGAVGLVLARPAHTLGVESFFLQLVSGIQEVLSAARTALLFQVVEDIDAECAVYRRWWAERRVDGVLVVDPRTSDPRPALLEQLALPAVTIGEAAATGDTGAGAGAGAEAGGGGGGAPSGTLSSVRADDAGAMAQVLDHLHRLGHRRITHIAGLPGLAHTVHRMDSLRTEAARRGLGPDQVRSVVTDYSDAEGAAATRRVLAEPLPPTALVYDNDVMAVAGSAVAAELGIPVPGRLSIVAWDDSALCRVTHPRLTALVRDTAGFGRLAAEELLAVLAGSPPGVRISEQPRLEPRESTAPPRRILNPEPFLEPPP</sequence>
<feature type="compositionally biased region" description="Pro residues" evidence="8">
    <location>
        <begin position="1149"/>
        <end position="1165"/>
    </location>
</feature>
<evidence type="ECO:0000313" key="11">
    <source>
        <dbReference type="Proteomes" id="UP001519310"/>
    </source>
</evidence>
<dbReference type="InterPro" id="IPR027291">
    <property type="entry name" value="Glyco_hydro_38_N_sf"/>
</dbReference>
<evidence type="ECO:0000256" key="4">
    <source>
        <dbReference type="ARBA" id="ARBA00023015"/>
    </source>
</evidence>
<dbReference type="PANTHER" id="PTHR46017">
    <property type="entry name" value="ALPHA-MANNOSIDASE 2C1"/>
    <property type="match status" value="1"/>
</dbReference>
<feature type="compositionally biased region" description="Gly residues" evidence="8">
    <location>
        <begin position="1634"/>
        <end position="1650"/>
    </location>
</feature>
<dbReference type="Gene3D" id="3.20.110.10">
    <property type="entry name" value="Glycoside hydrolase 38, N terminal domain"/>
    <property type="match status" value="1"/>
</dbReference>
<evidence type="ECO:0000256" key="6">
    <source>
        <dbReference type="ARBA" id="ARBA00023163"/>
    </source>
</evidence>
<organism evidence="10 11">
    <name type="scientific">Streptomyces avidinii</name>
    <dbReference type="NCBI Taxonomy" id="1895"/>
    <lineage>
        <taxon>Bacteria</taxon>
        <taxon>Bacillati</taxon>
        <taxon>Actinomycetota</taxon>
        <taxon>Actinomycetes</taxon>
        <taxon>Kitasatosporales</taxon>
        <taxon>Streptomycetaceae</taxon>
        <taxon>Streptomyces</taxon>
    </lineage>
</organism>
<evidence type="ECO:0000259" key="9">
    <source>
        <dbReference type="PROSITE" id="PS50932"/>
    </source>
</evidence>
<feature type="region of interest" description="Disordered" evidence="8">
    <location>
        <begin position="1129"/>
        <end position="1198"/>
    </location>
</feature>
<dbReference type="InterPro" id="IPR000843">
    <property type="entry name" value="HTH_LacI"/>
</dbReference>
<keyword evidence="4" id="KW-0805">Transcription regulation</keyword>
<dbReference type="SMART" id="SM00354">
    <property type="entry name" value="HTH_LACI"/>
    <property type="match status" value="1"/>
</dbReference>
<dbReference type="Proteomes" id="UP001519310">
    <property type="component" value="Unassembled WGS sequence"/>
</dbReference>
<dbReference type="CDD" id="cd10786">
    <property type="entry name" value="GH38N_AMII_like"/>
    <property type="match status" value="1"/>
</dbReference>
<evidence type="ECO:0000256" key="5">
    <source>
        <dbReference type="ARBA" id="ARBA00023125"/>
    </source>
</evidence>
<feature type="compositionally biased region" description="Basic residues" evidence="8">
    <location>
        <begin position="1309"/>
        <end position="1324"/>
    </location>
</feature>
<dbReference type="SUPFAM" id="SSF88713">
    <property type="entry name" value="Glycoside hydrolase/deacetylase"/>
    <property type="match status" value="1"/>
</dbReference>
<feature type="compositionally biased region" description="Basic and acidic residues" evidence="8">
    <location>
        <begin position="1400"/>
        <end position="1410"/>
    </location>
</feature>
<dbReference type="SUPFAM" id="SSF53822">
    <property type="entry name" value="Periplasmic binding protein-like I"/>
    <property type="match status" value="1"/>
</dbReference>
<dbReference type="InterPro" id="IPR000602">
    <property type="entry name" value="Glyco_hydro_38_N"/>
</dbReference>
<dbReference type="InterPro" id="IPR028995">
    <property type="entry name" value="Glyco_hydro_57/38_cen_sf"/>
</dbReference>
<dbReference type="SMART" id="SM00872">
    <property type="entry name" value="Alpha-mann_mid"/>
    <property type="match status" value="1"/>
</dbReference>
<comment type="similarity">
    <text evidence="1">Belongs to the glycosyl hydrolase 38 family.</text>
</comment>
<dbReference type="Gene3D" id="2.60.40.1180">
    <property type="entry name" value="Golgi alpha-mannosidase II"/>
    <property type="match status" value="1"/>
</dbReference>
<dbReference type="Pfam" id="PF00356">
    <property type="entry name" value="LacI"/>
    <property type="match status" value="1"/>
</dbReference>
<dbReference type="Gene3D" id="2.70.98.30">
    <property type="entry name" value="Golgi alpha-mannosidase II, domain 4"/>
    <property type="match status" value="1"/>
</dbReference>
<dbReference type="Pfam" id="PF09261">
    <property type="entry name" value="Alpha-mann_mid"/>
    <property type="match status" value="1"/>
</dbReference>
<name>A0ABS4L8Q2_STRAV</name>
<dbReference type="SUPFAM" id="SSF88688">
    <property type="entry name" value="Families 57/38 glycoside transferase middle domain"/>
    <property type="match status" value="1"/>
</dbReference>
<accession>A0ABS4L8Q2</accession>
<dbReference type="SUPFAM" id="SSF47413">
    <property type="entry name" value="lambda repressor-like DNA-binding domains"/>
    <property type="match status" value="1"/>
</dbReference>
<feature type="region of interest" description="Disordered" evidence="8">
    <location>
        <begin position="1813"/>
        <end position="1846"/>
    </location>
</feature>
<dbReference type="GO" id="GO:0003677">
    <property type="term" value="F:DNA binding"/>
    <property type="evidence" value="ECO:0007669"/>
    <property type="project" value="UniProtKB-KW"/>
</dbReference>
<evidence type="ECO:0000256" key="1">
    <source>
        <dbReference type="ARBA" id="ARBA00009792"/>
    </source>
</evidence>
<evidence type="ECO:0000256" key="2">
    <source>
        <dbReference type="ARBA" id="ARBA00022723"/>
    </source>
</evidence>
<dbReference type="InterPro" id="IPR037094">
    <property type="entry name" value="Glyco_hydro_38_cen_sf"/>
</dbReference>
<dbReference type="PROSITE" id="PS50932">
    <property type="entry name" value="HTH_LACI_2"/>
    <property type="match status" value="1"/>
</dbReference>
<feature type="compositionally biased region" description="Basic and acidic residues" evidence="8">
    <location>
        <begin position="1228"/>
        <end position="1250"/>
    </location>
</feature>
<dbReference type="PROSITE" id="PS00356">
    <property type="entry name" value="HTH_LACI_1"/>
    <property type="match status" value="1"/>
</dbReference>
<keyword evidence="7" id="KW-0326">Glycosidase</keyword>
<evidence type="ECO:0000256" key="8">
    <source>
        <dbReference type="SAM" id="MobiDB-lite"/>
    </source>
</evidence>
<keyword evidence="5 10" id="KW-0238">DNA-binding</keyword>
<feature type="compositionally biased region" description="Basic residues" evidence="8">
    <location>
        <begin position="1251"/>
        <end position="1264"/>
    </location>
</feature>
<keyword evidence="11" id="KW-1185">Reference proteome</keyword>
<dbReference type="EMBL" id="JAGGLQ010000008">
    <property type="protein sequence ID" value="MBP2038472.1"/>
    <property type="molecule type" value="Genomic_DNA"/>
</dbReference>
<dbReference type="InterPro" id="IPR046335">
    <property type="entry name" value="LacI/GalR-like_sensor"/>
</dbReference>
<dbReference type="InterPro" id="IPR011330">
    <property type="entry name" value="Glyco_hydro/deAcase_b/a-brl"/>
</dbReference>
<keyword evidence="6" id="KW-0804">Transcription</keyword>
<feature type="region of interest" description="Disordered" evidence="8">
    <location>
        <begin position="1226"/>
        <end position="1456"/>
    </location>
</feature>
<dbReference type="CDD" id="cd06267">
    <property type="entry name" value="PBP1_LacI_sugar_binding-like"/>
    <property type="match status" value="1"/>
</dbReference>
<dbReference type="CDD" id="cd01392">
    <property type="entry name" value="HTH_LacI"/>
    <property type="match status" value="1"/>
</dbReference>
<dbReference type="InterPro" id="IPR015341">
    <property type="entry name" value="Glyco_hydro_38_cen"/>
</dbReference>
<dbReference type="InterPro" id="IPR028082">
    <property type="entry name" value="Peripla_BP_I"/>
</dbReference>
<dbReference type="InterPro" id="IPR011013">
    <property type="entry name" value="Gal_mutarotase_sf_dom"/>
</dbReference>
<dbReference type="Gene3D" id="1.20.1270.50">
    <property type="entry name" value="Glycoside hydrolase family 38, central domain"/>
    <property type="match status" value="1"/>
</dbReference>
<evidence type="ECO:0000256" key="7">
    <source>
        <dbReference type="ARBA" id="ARBA00023295"/>
    </source>
</evidence>
<comment type="caution">
    <text evidence="10">The sequence shown here is derived from an EMBL/GenBank/DDBJ whole genome shotgun (WGS) entry which is preliminary data.</text>
</comment>
<gene>
    <name evidence="10" type="ORF">J2Z77_004283</name>
</gene>
<feature type="region of interest" description="Disordered" evidence="8">
    <location>
        <begin position="1634"/>
        <end position="1656"/>
    </location>
</feature>
<keyword evidence="2" id="KW-0479">Metal-binding</keyword>
<keyword evidence="3" id="KW-0378">Hydrolase</keyword>
<dbReference type="PANTHER" id="PTHR46017:SF1">
    <property type="entry name" value="ALPHA-MANNOSIDASE 2C1"/>
    <property type="match status" value="1"/>
</dbReference>
<feature type="compositionally biased region" description="Basic residues" evidence="8">
    <location>
        <begin position="1184"/>
        <end position="1198"/>
    </location>
</feature>
<feature type="compositionally biased region" description="Basic and acidic residues" evidence="8">
    <location>
        <begin position="1129"/>
        <end position="1145"/>
    </location>
</feature>
<proteinExistence type="inferred from homology"/>
<dbReference type="Gene3D" id="3.40.50.2300">
    <property type="match status" value="3"/>
</dbReference>
<dbReference type="InterPro" id="IPR013780">
    <property type="entry name" value="Glyco_hydro_b"/>
</dbReference>
<feature type="domain" description="HTH lacI-type" evidence="9">
    <location>
        <begin position="1476"/>
        <end position="1530"/>
    </location>
</feature>
<reference evidence="10 11" key="1">
    <citation type="submission" date="2021-03" db="EMBL/GenBank/DDBJ databases">
        <title>Genomic Encyclopedia of Type Strains, Phase IV (KMG-IV): sequencing the most valuable type-strain genomes for metagenomic binning, comparative biology and taxonomic classification.</title>
        <authorList>
            <person name="Goeker M."/>
        </authorList>
    </citation>
    <scope>NUCLEOTIDE SEQUENCE [LARGE SCALE GENOMIC DNA]</scope>
    <source>
        <strain evidence="10 11">DSM 40526</strain>
    </source>
</reference>
<dbReference type="Pfam" id="PF13377">
    <property type="entry name" value="Peripla_BP_3"/>
    <property type="match status" value="1"/>
</dbReference>
<dbReference type="SUPFAM" id="SSF74650">
    <property type="entry name" value="Galactose mutarotase-like"/>
    <property type="match status" value="2"/>
</dbReference>
<dbReference type="Pfam" id="PF01074">
    <property type="entry name" value="Glyco_hydro_38N"/>
    <property type="match status" value="1"/>
</dbReference>
<dbReference type="Gene3D" id="1.10.260.40">
    <property type="entry name" value="lambda repressor-like DNA-binding domains"/>
    <property type="match status" value="1"/>
</dbReference>
<protein>
    <submittedName>
        <fullName evidence="10">DNA-binding LacI/PurR family transcriptional regulator</fullName>
    </submittedName>
</protein>
<feature type="compositionally biased region" description="Basic and acidic residues" evidence="8">
    <location>
        <begin position="1292"/>
        <end position="1308"/>
    </location>
</feature>
<dbReference type="InterPro" id="IPR010982">
    <property type="entry name" value="Lambda_DNA-bd_dom_sf"/>
</dbReference>
<evidence type="ECO:0000256" key="3">
    <source>
        <dbReference type="ARBA" id="ARBA00022801"/>
    </source>
</evidence>